<evidence type="ECO:0000313" key="4">
    <source>
        <dbReference type="Proteomes" id="UP000019434"/>
    </source>
</evidence>
<dbReference type="GeneID" id="24958841"/>
<gene>
    <name evidence="3" type="ORF">BD01_0357</name>
</gene>
<organism evidence="3 4">
    <name type="scientific">Thermococcus nautili</name>
    <dbReference type="NCBI Taxonomy" id="195522"/>
    <lineage>
        <taxon>Archaea</taxon>
        <taxon>Methanobacteriati</taxon>
        <taxon>Methanobacteriota</taxon>
        <taxon>Thermococci</taxon>
        <taxon>Thermococcales</taxon>
        <taxon>Thermococcaceae</taxon>
        <taxon>Thermococcus</taxon>
    </lineage>
</organism>
<dbReference type="RefSeq" id="WP_042689304.1">
    <property type="nucleotide sequence ID" value="NZ_CP007264.1"/>
</dbReference>
<protein>
    <submittedName>
        <fullName evidence="3">Putative nucleic acid-binding protein, contains PIN domain</fullName>
    </submittedName>
</protein>
<proteinExistence type="predicted"/>
<feature type="domain" description="PIN" evidence="2">
    <location>
        <begin position="3"/>
        <end position="128"/>
    </location>
</feature>
<dbReference type="InterPro" id="IPR044153">
    <property type="entry name" value="PIN_Pae0151-like"/>
</dbReference>
<dbReference type="SUPFAM" id="SSF88723">
    <property type="entry name" value="PIN domain-like"/>
    <property type="match status" value="1"/>
</dbReference>
<name>W8NRX5_9EURY</name>
<dbReference type="KEGG" id="tnu:BD01_0357"/>
<dbReference type="Gene3D" id="3.40.50.1010">
    <property type="entry name" value="5'-nuclease"/>
    <property type="match status" value="1"/>
</dbReference>
<dbReference type="HOGENOM" id="CLU_121774_2_1_2"/>
<reference evidence="3 4" key="1">
    <citation type="submission" date="2014-02" db="EMBL/GenBank/DDBJ databases">
        <title>Genome Sequence of an Hyperthermophilic Archaeon, Thermococcus nautili 30-1, producing viral vesicles.</title>
        <authorList>
            <person name="Oberto J."/>
            <person name="Gaudin M."/>
            <person name="Cossu M."/>
            <person name="Gorlas A."/>
            <person name="Slesarev A."/>
            <person name="Marguet E."/>
            <person name="Forterre P."/>
        </authorList>
    </citation>
    <scope>NUCLEOTIDE SEQUENCE [LARGE SCALE GENOMIC DNA]</scope>
    <source>
        <strain evidence="3 4">30-1</strain>
    </source>
</reference>
<dbReference type="EMBL" id="CP007264">
    <property type="protein sequence ID" value="AHL21983.1"/>
    <property type="molecule type" value="Genomic_DNA"/>
</dbReference>
<dbReference type="CDD" id="cd09873">
    <property type="entry name" value="PIN_Pae0151-like"/>
    <property type="match status" value="1"/>
</dbReference>
<dbReference type="InterPro" id="IPR029060">
    <property type="entry name" value="PIN-like_dom_sf"/>
</dbReference>
<evidence type="ECO:0000313" key="3">
    <source>
        <dbReference type="EMBL" id="AHL21983.1"/>
    </source>
</evidence>
<dbReference type="AlphaFoldDB" id="W8NRX5"/>
<dbReference type="InterPro" id="IPR002716">
    <property type="entry name" value="PIN_dom"/>
</dbReference>
<evidence type="ECO:0000256" key="1">
    <source>
        <dbReference type="ARBA" id="ARBA00022842"/>
    </source>
</evidence>
<accession>W8NRX5</accession>
<evidence type="ECO:0000259" key="2">
    <source>
        <dbReference type="Pfam" id="PF01850"/>
    </source>
</evidence>
<keyword evidence="1" id="KW-0460">Magnesium</keyword>
<sequence length="137" mass="15628">MRVIDTSALCKFLLNESGWEKVIPHLQPENDARTVEMLITECANVIWKNVRIHKTLQREEGERLLDALWLLVDKGVITVEENRKYLREAFELSVEHGIAVYDALFIAQAKELNATLVTCDEKQGRIAEKLGVNVVVL</sequence>
<dbReference type="Proteomes" id="UP000019434">
    <property type="component" value="Chromosome"/>
</dbReference>
<dbReference type="PANTHER" id="PTHR35901:SF1">
    <property type="entry name" value="EXONUCLEASE VAPC9"/>
    <property type="match status" value="1"/>
</dbReference>
<keyword evidence="4" id="KW-1185">Reference proteome</keyword>
<dbReference type="Pfam" id="PF01850">
    <property type="entry name" value="PIN"/>
    <property type="match status" value="1"/>
</dbReference>
<dbReference type="InterPro" id="IPR051619">
    <property type="entry name" value="TypeII_TA_RNase_PINc/VapC"/>
</dbReference>
<dbReference type="PANTHER" id="PTHR35901">
    <property type="entry name" value="RIBONUCLEASE VAPC3"/>
    <property type="match status" value="1"/>
</dbReference>
<dbReference type="eggNOG" id="arCOG00726">
    <property type="taxonomic scope" value="Archaea"/>
</dbReference>
<dbReference type="STRING" id="195522.BD01_0357"/>
<dbReference type="OrthoDB" id="269293at2157"/>